<dbReference type="EMBL" id="JH688331">
    <property type="protein sequence ID" value="EJD33272.1"/>
    <property type="molecule type" value="Genomic_DNA"/>
</dbReference>
<feature type="compositionally biased region" description="Low complexity" evidence="1">
    <location>
        <begin position="334"/>
        <end position="345"/>
    </location>
</feature>
<evidence type="ECO:0000256" key="1">
    <source>
        <dbReference type="SAM" id="MobiDB-lite"/>
    </source>
</evidence>
<evidence type="ECO:0000313" key="3">
    <source>
        <dbReference type="Proteomes" id="UP000006514"/>
    </source>
</evidence>
<dbReference type="Proteomes" id="UP000006514">
    <property type="component" value="Unassembled WGS sequence"/>
</dbReference>
<sequence>MAKDEKKSKEDKKQRKKEKARAKAAKAAKAAEAAKTQDSNKTTASSILARYGSNVPSTTTLQAAARSEALQTKVQAGKATRAPVPTAVDSSVHDSKVQSFNVDTLVIYPVHYMTMEGKMVPGLQTHSILKNNSKGSVAWAVMQAPGGRSITFASDLARDGFNGWLATHAAKAHAAVTLYDPRDAEDKSAESPYVILSRKKGKFEALPDEPSPDGQTLSRSCAPDLSGKARSSPVKVFLALRFEMPNSLVPDKFLITYPSTQSDGEEEHDPRETRAQSRKRAADSSPPRAGPSKKAKLAVSSSDSEVELVGTTISKNNIDSLSVRDTDDNESSDDNSNNSKDSAADGAEDTDTDDNGNDSDVEEIGASAERPSTPPLLRGIFGTGIKFRSPSKSSGGFYGLYKGLDY</sequence>
<name>J0D3K9_AURST</name>
<accession>J0D3K9</accession>
<dbReference type="InParanoid" id="J0D3K9"/>
<proteinExistence type="predicted"/>
<dbReference type="KEGG" id="adl:AURDEDRAFT_177656"/>
<organism evidence="2 3">
    <name type="scientific">Auricularia subglabra (strain TFB-10046 / SS5)</name>
    <name type="common">White-rot fungus</name>
    <name type="synonym">Auricularia delicata (strain TFB10046)</name>
    <dbReference type="NCBI Taxonomy" id="717982"/>
    <lineage>
        <taxon>Eukaryota</taxon>
        <taxon>Fungi</taxon>
        <taxon>Dikarya</taxon>
        <taxon>Basidiomycota</taxon>
        <taxon>Agaricomycotina</taxon>
        <taxon>Agaricomycetes</taxon>
        <taxon>Auriculariales</taxon>
        <taxon>Auriculariaceae</taxon>
        <taxon>Auricularia</taxon>
    </lineage>
</organism>
<protein>
    <submittedName>
        <fullName evidence="2">Uncharacterized protein</fullName>
    </submittedName>
</protein>
<feature type="region of interest" description="Disordered" evidence="1">
    <location>
        <begin position="258"/>
        <end position="377"/>
    </location>
</feature>
<dbReference type="AlphaFoldDB" id="J0D3K9"/>
<feature type="compositionally biased region" description="Acidic residues" evidence="1">
    <location>
        <begin position="346"/>
        <end position="363"/>
    </location>
</feature>
<gene>
    <name evidence="2" type="ORF">AURDEDRAFT_177656</name>
</gene>
<feature type="compositionally biased region" description="Basic residues" evidence="1">
    <location>
        <begin position="14"/>
        <end position="26"/>
    </location>
</feature>
<feature type="region of interest" description="Disordered" evidence="1">
    <location>
        <begin position="1"/>
        <end position="44"/>
    </location>
</feature>
<keyword evidence="3" id="KW-1185">Reference proteome</keyword>
<reference evidence="3" key="1">
    <citation type="journal article" date="2012" name="Science">
        <title>The Paleozoic origin of enzymatic lignin decomposition reconstructed from 31 fungal genomes.</title>
        <authorList>
            <person name="Floudas D."/>
            <person name="Binder M."/>
            <person name="Riley R."/>
            <person name="Barry K."/>
            <person name="Blanchette R.A."/>
            <person name="Henrissat B."/>
            <person name="Martinez A.T."/>
            <person name="Otillar R."/>
            <person name="Spatafora J.W."/>
            <person name="Yadav J.S."/>
            <person name="Aerts A."/>
            <person name="Benoit I."/>
            <person name="Boyd A."/>
            <person name="Carlson A."/>
            <person name="Copeland A."/>
            <person name="Coutinho P.M."/>
            <person name="de Vries R.P."/>
            <person name="Ferreira P."/>
            <person name="Findley K."/>
            <person name="Foster B."/>
            <person name="Gaskell J."/>
            <person name="Glotzer D."/>
            <person name="Gorecki P."/>
            <person name="Heitman J."/>
            <person name="Hesse C."/>
            <person name="Hori C."/>
            <person name="Igarashi K."/>
            <person name="Jurgens J.A."/>
            <person name="Kallen N."/>
            <person name="Kersten P."/>
            <person name="Kohler A."/>
            <person name="Kuees U."/>
            <person name="Kumar T.K.A."/>
            <person name="Kuo A."/>
            <person name="LaButti K."/>
            <person name="Larrondo L.F."/>
            <person name="Lindquist E."/>
            <person name="Ling A."/>
            <person name="Lombard V."/>
            <person name="Lucas S."/>
            <person name="Lundell T."/>
            <person name="Martin R."/>
            <person name="McLaughlin D.J."/>
            <person name="Morgenstern I."/>
            <person name="Morin E."/>
            <person name="Murat C."/>
            <person name="Nagy L.G."/>
            <person name="Nolan M."/>
            <person name="Ohm R.A."/>
            <person name="Patyshakuliyeva A."/>
            <person name="Rokas A."/>
            <person name="Ruiz-Duenas F.J."/>
            <person name="Sabat G."/>
            <person name="Salamov A."/>
            <person name="Samejima M."/>
            <person name="Schmutz J."/>
            <person name="Slot J.C."/>
            <person name="St John F."/>
            <person name="Stenlid J."/>
            <person name="Sun H."/>
            <person name="Sun S."/>
            <person name="Syed K."/>
            <person name="Tsang A."/>
            <person name="Wiebenga A."/>
            <person name="Young D."/>
            <person name="Pisabarro A."/>
            <person name="Eastwood D.C."/>
            <person name="Martin F."/>
            <person name="Cullen D."/>
            <person name="Grigoriev I.V."/>
            <person name="Hibbett D.S."/>
        </authorList>
    </citation>
    <scope>NUCLEOTIDE SEQUENCE [LARGE SCALE GENOMIC DNA]</scope>
    <source>
        <strain evidence="3">TFB10046</strain>
    </source>
</reference>
<feature type="compositionally biased region" description="Polar residues" evidence="1">
    <location>
        <begin position="311"/>
        <end position="320"/>
    </location>
</feature>
<feature type="region of interest" description="Disordered" evidence="1">
    <location>
        <begin position="204"/>
        <end position="228"/>
    </location>
</feature>
<evidence type="ECO:0000313" key="2">
    <source>
        <dbReference type="EMBL" id="EJD33272.1"/>
    </source>
</evidence>
<feature type="compositionally biased region" description="Basic and acidic residues" evidence="1">
    <location>
        <begin position="1"/>
        <end position="13"/>
    </location>
</feature>